<accession>A0ABW9RYJ3</accession>
<proteinExistence type="predicted"/>
<evidence type="ECO:0008006" key="3">
    <source>
        <dbReference type="Google" id="ProtNLM"/>
    </source>
</evidence>
<name>A0ABW9RYJ3_9BACT</name>
<dbReference type="EMBL" id="SMLW01000677">
    <property type="protein sequence ID" value="MTI29001.1"/>
    <property type="molecule type" value="Genomic_DNA"/>
</dbReference>
<protein>
    <recommendedName>
        <fullName evidence="3">PE-PGRS family protein</fullName>
    </recommendedName>
</protein>
<sequence length="292" mass="33319">MRKNNYLWIFLAVAACSANSDSNEFEKEVYFDKAESCGEVENPLINEASGLAESLSNANMLWTHNDSGNDPFIFLIDEHGADRGTYELKGVVNRDWEDISSGPGPEEGKNYLYIAEMGDNYAVHEFKYIYRFIEPVAGQSRIIDNFETIAFQYPDGRRDAECLMVDPLSKDLYIISKREDQVGIYRARYPQSTEEVNILEKLGTIPYHNIVGGDISSDGGDILLKTYDQILYWPRPEGITVHEALQQEPLLIPYTPEPQGESIAWKKDESGFFTLSEERDSIEAVLYFYKKQ</sequence>
<evidence type="ECO:0000313" key="1">
    <source>
        <dbReference type="EMBL" id="MTI29001.1"/>
    </source>
</evidence>
<gene>
    <name evidence="1" type="ORF">E1163_28830</name>
</gene>
<dbReference type="PROSITE" id="PS51257">
    <property type="entry name" value="PROKAR_LIPOPROTEIN"/>
    <property type="match status" value="1"/>
</dbReference>
<keyword evidence="2" id="KW-1185">Reference proteome</keyword>
<reference evidence="1 2" key="1">
    <citation type="submission" date="2019-02" db="EMBL/GenBank/DDBJ databases">
        <authorList>
            <person name="Goldberg S.R."/>
            <person name="Haltli B.A."/>
            <person name="Correa H."/>
            <person name="Russell K.G."/>
        </authorList>
    </citation>
    <scope>NUCLEOTIDE SEQUENCE [LARGE SCALE GENOMIC DNA]</scope>
    <source>
        <strain evidence="1 2">JCM 16186</strain>
    </source>
</reference>
<organism evidence="1 2">
    <name type="scientific">Fulvivirga kasyanovii</name>
    <dbReference type="NCBI Taxonomy" id="396812"/>
    <lineage>
        <taxon>Bacteria</taxon>
        <taxon>Pseudomonadati</taxon>
        <taxon>Bacteroidota</taxon>
        <taxon>Cytophagia</taxon>
        <taxon>Cytophagales</taxon>
        <taxon>Fulvivirgaceae</taxon>
        <taxon>Fulvivirga</taxon>
    </lineage>
</organism>
<evidence type="ECO:0000313" key="2">
    <source>
        <dbReference type="Proteomes" id="UP000798808"/>
    </source>
</evidence>
<dbReference type="RefSeq" id="WP_155177076.1">
    <property type="nucleotide sequence ID" value="NZ_BAAAFL010000012.1"/>
</dbReference>
<dbReference type="Proteomes" id="UP000798808">
    <property type="component" value="Unassembled WGS sequence"/>
</dbReference>
<dbReference type="SUPFAM" id="SSF75011">
    <property type="entry name" value="3-carboxy-cis,cis-mucoante lactonizing enzyme"/>
    <property type="match status" value="1"/>
</dbReference>
<comment type="caution">
    <text evidence="1">The sequence shown here is derived from an EMBL/GenBank/DDBJ whole genome shotgun (WGS) entry which is preliminary data.</text>
</comment>